<dbReference type="Proteomes" id="UP001189624">
    <property type="component" value="Chromosome 3"/>
</dbReference>
<keyword evidence="2" id="KW-1185">Reference proteome</keyword>
<dbReference type="Gramene" id="rna-AYBTSS11_LOCUS9491">
    <property type="protein sequence ID" value="CAJ1940033.1"/>
    <property type="gene ID" value="gene-AYBTSS11_LOCUS9491"/>
</dbReference>
<reference evidence="1" key="1">
    <citation type="submission" date="2023-10" db="EMBL/GenBank/DDBJ databases">
        <authorList>
            <person name="Domelevo Entfellner J.-B."/>
        </authorList>
    </citation>
    <scope>NUCLEOTIDE SEQUENCE</scope>
</reference>
<organism evidence="1 2">
    <name type="scientific">Sphenostylis stenocarpa</name>
    <dbReference type="NCBI Taxonomy" id="92480"/>
    <lineage>
        <taxon>Eukaryota</taxon>
        <taxon>Viridiplantae</taxon>
        <taxon>Streptophyta</taxon>
        <taxon>Embryophyta</taxon>
        <taxon>Tracheophyta</taxon>
        <taxon>Spermatophyta</taxon>
        <taxon>Magnoliopsida</taxon>
        <taxon>eudicotyledons</taxon>
        <taxon>Gunneridae</taxon>
        <taxon>Pentapetalae</taxon>
        <taxon>rosids</taxon>
        <taxon>fabids</taxon>
        <taxon>Fabales</taxon>
        <taxon>Fabaceae</taxon>
        <taxon>Papilionoideae</taxon>
        <taxon>50 kb inversion clade</taxon>
        <taxon>NPAAA clade</taxon>
        <taxon>indigoferoid/millettioid clade</taxon>
        <taxon>Phaseoleae</taxon>
        <taxon>Sphenostylis</taxon>
    </lineage>
</organism>
<accession>A0AA86VCN3</accession>
<name>A0AA86VCN3_9FABA</name>
<evidence type="ECO:0000313" key="2">
    <source>
        <dbReference type="Proteomes" id="UP001189624"/>
    </source>
</evidence>
<dbReference type="EMBL" id="OY731400">
    <property type="protein sequence ID" value="CAJ1940033.1"/>
    <property type="molecule type" value="Genomic_DNA"/>
</dbReference>
<proteinExistence type="predicted"/>
<evidence type="ECO:0000313" key="1">
    <source>
        <dbReference type="EMBL" id="CAJ1940033.1"/>
    </source>
</evidence>
<gene>
    <name evidence="1" type="ORF">AYBTSS11_LOCUS9491</name>
</gene>
<dbReference type="AlphaFoldDB" id="A0AA86VCN3"/>
<protein>
    <submittedName>
        <fullName evidence="1">Uncharacterized protein</fullName>
    </submittedName>
</protein>
<sequence length="87" mass="9962">MLKLANTVYDCKVGIGGRIPRLLLEESKRSLAGTCEHDIDYWTGKYKEFLACLDKWTSGERHVGLGDPHLELYEPLIKQRMSVDSHE</sequence>